<evidence type="ECO:0000313" key="10">
    <source>
        <dbReference type="EMBL" id="KAH8703934.1"/>
    </source>
</evidence>
<evidence type="ECO:0000256" key="4">
    <source>
        <dbReference type="ARBA" id="ARBA00022970"/>
    </source>
</evidence>
<dbReference type="InterPro" id="IPR050524">
    <property type="entry name" value="APC_YAT"/>
</dbReference>
<feature type="transmembrane region" description="Helical" evidence="8">
    <location>
        <begin position="150"/>
        <end position="172"/>
    </location>
</feature>
<feature type="region of interest" description="Disordered" evidence="7">
    <location>
        <begin position="1"/>
        <end position="20"/>
    </location>
</feature>
<dbReference type="PIRSF" id="PIRSF006060">
    <property type="entry name" value="AA_transporter"/>
    <property type="match status" value="1"/>
</dbReference>
<dbReference type="GO" id="GO:0015171">
    <property type="term" value="F:amino acid transmembrane transporter activity"/>
    <property type="evidence" value="ECO:0007669"/>
    <property type="project" value="TreeGrafter"/>
</dbReference>
<dbReference type="InterPro" id="IPR004840">
    <property type="entry name" value="Amino_acid_permease_CS"/>
</dbReference>
<name>A0AAD4L0E0_9EURO</name>
<evidence type="ECO:0000256" key="1">
    <source>
        <dbReference type="ARBA" id="ARBA00004141"/>
    </source>
</evidence>
<feature type="transmembrane region" description="Helical" evidence="8">
    <location>
        <begin position="317"/>
        <end position="342"/>
    </location>
</feature>
<dbReference type="GeneID" id="70248172"/>
<evidence type="ECO:0000259" key="9">
    <source>
        <dbReference type="Pfam" id="PF00324"/>
    </source>
</evidence>
<keyword evidence="3 8" id="KW-0812">Transmembrane</keyword>
<evidence type="ECO:0000256" key="3">
    <source>
        <dbReference type="ARBA" id="ARBA00022692"/>
    </source>
</evidence>
<proteinExistence type="predicted"/>
<comment type="subcellular location">
    <subcellularLocation>
        <location evidence="1">Membrane</location>
        <topology evidence="1">Multi-pass membrane protein</topology>
    </subcellularLocation>
</comment>
<evidence type="ECO:0000256" key="5">
    <source>
        <dbReference type="ARBA" id="ARBA00022989"/>
    </source>
</evidence>
<feature type="transmembrane region" description="Helical" evidence="8">
    <location>
        <begin position="67"/>
        <end position="84"/>
    </location>
</feature>
<dbReference type="EMBL" id="JAJTJA010000002">
    <property type="protein sequence ID" value="KAH8703934.1"/>
    <property type="molecule type" value="Genomic_DNA"/>
</dbReference>
<feature type="transmembrane region" description="Helical" evidence="8">
    <location>
        <begin position="362"/>
        <end position="382"/>
    </location>
</feature>
<reference evidence="10" key="1">
    <citation type="submission" date="2021-12" db="EMBL/GenBank/DDBJ databases">
        <title>Convergent genome expansion in fungi linked to evolution of root-endophyte symbiosis.</title>
        <authorList>
            <consortium name="DOE Joint Genome Institute"/>
            <person name="Ke Y.-H."/>
            <person name="Bonito G."/>
            <person name="Liao H.-L."/>
            <person name="Looney B."/>
            <person name="Rojas-Flechas A."/>
            <person name="Nash J."/>
            <person name="Hameed K."/>
            <person name="Schadt C."/>
            <person name="Martin F."/>
            <person name="Crous P.W."/>
            <person name="Miettinen O."/>
            <person name="Magnuson J.K."/>
            <person name="Labbe J."/>
            <person name="Jacobson D."/>
            <person name="Doktycz M.J."/>
            <person name="Veneault-Fourrey C."/>
            <person name="Kuo A."/>
            <person name="Mondo S."/>
            <person name="Calhoun S."/>
            <person name="Riley R."/>
            <person name="Ohm R."/>
            <person name="LaButti K."/>
            <person name="Andreopoulos B."/>
            <person name="Pangilinan J."/>
            <person name="Nolan M."/>
            <person name="Tritt A."/>
            <person name="Clum A."/>
            <person name="Lipzen A."/>
            <person name="Daum C."/>
            <person name="Barry K."/>
            <person name="Grigoriev I.V."/>
            <person name="Vilgalys R."/>
        </authorList>
    </citation>
    <scope>NUCLEOTIDE SEQUENCE</scope>
    <source>
        <strain evidence="10">PMI_201</strain>
    </source>
</reference>
<keyword evidence="11" id="KW-1185">Reference proteome</keyword>
<sequence length="529" mass="59634">MGEPDIFKNTPTVDEEEPQRDVSGDIIEDGLRRGLKGRQFMIIALGSIIGPGCFYGLGLGFYESGPLGVLIGFVVTGISMWFLMQSVGEVATLFPVHGGFVEHCGRFVDPALSFAMSWMYYFMWSVFLAADWNNAAVILQYWVPTTQVPVWAWYIIFWFVFSIITTLGVGFYGEIEYYFGMFKFLSLVVLFFISILANVGAFGNGYVGFRYWTEPYGPIRNGINGFGQVFTLAAAFYVGTEIVSVAAGESKNPRRDVPRATNSIVYRILFVFIGMSFFQGLICPSNSDELVNATSNTASSPFTIGFVLAGWKSAGHFVNALILVAFISAANGVVYIQSRTLYSLALKKKAPKFFAVASSRGVPYRAILFSNLWGFLSLMSLQTSSGAIFTYFTDFGGTAAYIAWAAITFVQLRIRAAARLQSIDRKTFPFTALGGSWVYWLNFLFNIFILLIQGYTSFETPFNYKTFIACYISIPAFFGLFFGYKWWFKTKWVRLDEIDFSDRRVWYDEDKSERDTRSWSRKVLDVLKS</sequence>
<dbReference type="PANTHER" id="PTHR43341:SF26">
    <property type="entry name" value="GENERAL AMINO ACID PERMEASE AGP3"/>
    <property type="match status" value="1"/>
</dbReference>
<feature type="transmembrane region" description="Helical" evidence="8">
    <location>
        <begin position="430"/>
        <end position="452"/>
    </location>
</feature>
<feature type="transmembrane region" description="Helical" evidence="8">
    <location>
        <begin position="184"/>
        <end position="203"/>
    </location>
</feature>
<evidence type="ECO:0000256" key="2">
    <source>
        <dbReference type="ARBA" id="ARBA00022448"/>
    </source>
</evidence>
<feature type="transmembrane region" description="Helical" evidence="8">
    <location>
        <begin position="464"/>
        <end position="484"/>
    </location>
</feature>
<protein>
    <submittedName>
        <fullName evidence="10">AAT family amino acid transporter, variant</fullName>
    </submittedName>
</protein>
<dbReference type="PROSITE" id="PS00218">
    <property type="entry name" value="AMINO_ACID_PERMEASE_1"/>
    <property type="match status" value="1"/>
</dbReference>
<comment type="caution">
    <text evidence="10">The sequence shown here is derived from an EMBL/GenBank/DDBJ whole genome shotgun (WGS) entry which is preliminary data.</text>
</comment>
<dbReference type="GO" id="GO:0016020">
    <property type="term" value="C:membrane"/>
    <property type="evidence" value="ECO:0007669"/>
    <property type="project" value="UniProtKB-SubCell"/>
</dbReference>
<feature type="transmembrane region" description="Helical" evidence="8">
    <location>
        <begin position="264"/>
        <end position="282"/>
    </location>
</feature>
<keyword evidence="5 8" id="KW-1133">Transmembrane helix</keyword>
<evidence type="ECO:0000256" key="6">
    <source>
        <dbReference type="ARBA" id="ARBA00023136"/>
    </source>
</evidence>
<dbReference type="Proteomes" id="UP001201262">
    <property type="component" value="Unassembled WGS sequence"/>
</dbReference>
<dbReference type="FunFam" id="1.20.1740.10:FF:000001">
    <property type="entry name" value="Amino acid permease"/>
    <property type="match status" value="1"/>
</dbReference>
<dbReference type="RefSeq" id="XP_046076952.1">
    <property type="nucleotide sequence ID" value="XM_046217885.1"/>
</dbReference>
<evidence type="ECO:0000313" key="11">
    <source>
        <dbReference type="Proteomes" id="UP001201262"/>
    </source>
</evidence>
<dbReference type="PANTHER" id="PTHR43341">
    <property type="entry name" value="AMINO ACID PERMEASE"/>
    <property type="match status" value="1"/>
</dbReference>
<organism evidence="10 11">
    <name type="scientific">Talaromyces proteolyticus</name>
    <dbReference type="NCBI Taxonomy" id="1131652"/>
    <lineage>
        <taxon>Eukaryota</taxon>
        <taxon>Fungi</taxon>
        <taxon>Dikarya</taxon>
        <taxon>Ascomycota</taxon>
        <taxon>Pezizomycotina</taxon>
        <taxon>Eurotiomycetes</taxon>
        <taxon>Eurotiomycetidae</taxon>
        <taxon>Eurotiales</taxon>
        <taxon>Trichocomaceae</taxon>
        <taxon>Talaromyces</taxon>
        <taxon>Talaromyces sect. Bacilispori</taxon>
    </lineage>
</organism>
<dbReference type="InterPro" id="IPR004841">
    <property type="entry name" value="AA-permease/SLC12A_dom"/>
</dbReference>
<feature type="transmembrane region" description="Helical" evidence="8">
    <location>
        <begin position="388"/>
        <end position="410"/>
    </location>
</feature>
<feature type="domain" description="Amino acid permease/ SLC12A" evidence="9">
    <location>
        <begin position="41"/>
        <end position="492"/>
    </location>
</feature>
<feature type="transmembrane region" description="Helical" evidence="8">
    <location>
        <begin position="40"/>
        <end position="61"/>
    </location>
</feature>
<dbReference type="AlphaFoldDB" id="A0AAD4L0E0"/>
<dbReference type="Pfam" id="PF00324">
    <property type="entry name" value="AA_permease"/>
    <property type="match status" value="1"/>
</dbReference>
<evidence type="ECO:0000256" key="7">
    <source>
        <dbReference type="SAM" id="MobiDB-lite"/>
    </source>
</evidence>
<gene>
    <name evidence="10" type="ORF">BGW36DRAFT_394131</name>
</gene>
<keyword evidence="4" id="KW-0029">Amino-acid transport</keyword>
<keyword evidence="2" id="KW-0813">Transport</keyword>
<keyword evidence="6 8" id="KW-0472">Membrane</keyword>
<dbReference type="Gene3D" id="1.20.1740.10">
    <property type="entry name" value="Amino acid/polyamine transporter I"/>
    <property type="match status" value="1"/>
</dbReference>
<evidence type="ECO:0000256" key="8">
    <source>
        <dbReference type="SAM" id="Phobius"/>
    </source>
</evidence>
<accession>A0AAD4L0E0</accession>